<dbReference type="Pfam" id="PF13624">
    <property type="entry name" value="SurA_N_3"/>
    <property type="match status" value="1"/>
</dbReference>
<dbReference type="Gene3D" id="1.10.4030.10">
    <property type="entry name" value="Porin chaperone SurA, peptide-binding domain"/>
    <property type="match status" value="1"/>
</dbReference>
<evidence type="ECO:0000256" key="14">
    <source>
        <dbReference type="PROSITE-ProRule" id="PRU00278"/>
    </source>
</evidence>
<evidence type="ECO:0000256" key="2">
    <source>
        <dbReference type="ARBA" id="ARBA00018370"/>
    </source>
</evidence>
<feature type="domain" description="PpiC" evidence="16">
    <location>
        <begin position="270"/>
        <end position="357"/>
    </location>
</feature>
<dbReference type="InterPro" id="IPR000297">
    <property type="entry name" value="PPIase_PpiC"/>
</dbReference>
<dbReference type="RefSeq" id="WP_068730837.1">
    <property type="nucleotide sequence ID" value="NZ_LVYV01000003.1"/>
</dbReference>
<dbReference type="Pfam" id="PF13145">
    <property type="entry name" value="Rotamase_2"/>
    <property type="match status" value="1"/>
</dbReference>
<evidence type="ECO:0000256" key="8">
    <source>
        <dbReference type="ARBA" id="ARBA00023186"/>
    </source>
</evidence>
<name>A0A164AAW8_9BRAD</name>
<keyword evidence="6 15" id="KW-1133">Transmembrane helix</keyword>
<dbReference type="Proteomes" id="UP000076574">
    <property type="component" value="Unassembled WGS sequence"/>
</dbReference>
<dbReference type="InterPro" id="IPR027304">
    <property type="entry name" value="Trigger_fact/SurA_dom_sf"/>
</dbReference>
<evidence type="ECO:0000313" key="17">
    <source>
        <dbReference type="EMBL" id="KZD24526.1"/>
    </source>
</evidence>
<dbReference type="GO" id="GO:0003755">
    <property type="term" value="F:peptidyl-prolyl cis-trans isomerase activity"/>
    <property type="evidence" value="ECO:0007669"/>
    <property type="project" value="UniProtKB-KW"/>
</dbReference>
<dbReference type="InterPro" id="IPR046357">
    <property type="entry name" value="PPIase_dom_sf"/>
</dbReference>
<sequence length="641" mass="69238">MLRGMRKASSNWIGKTIMAVVMGVLIVSFGIWGIADAFKGYGQSKLATIGSTEITTEQFRQLYNDKLQQIGRQFGRPLTSDQARAFGLDRQVLQQVVAEAALDEDARRKGLGVADAEVMRQIIADPNFQSPTGGFDAPRFQQLIRSLGFTEQRYIAEQRKVSLRRQIAGTVTSGVEPPKTMIEALSRYQNETRTVDYVKLDAAQAGTIDAPSPEALAAYFDERKTQFRAPEYRKIAFLALTPDEMAKWSTVSDDDARKVFEERKDKLSTPEQRQISQIVFPNAADAEAGRARLNDTFKFEDLAKERGLSASDIDLGMVAKAGIIDPSVANAAFSLAPDGISQPITGRFGVTLIKLGKVQAGTTPSYDSVAANLKRDIAIERARAVVSDMHNKIEDERGGGANVVDTAKKLGLTAVTIEAVDRSGRTPDGQPVAGLPTGVDVVSQAFNSDVGVDNDALQAGGGYIWYDVLGVTPARDRTLDEVKPQVEARWREEQITTRLRDKAVDMAKKLESGAKLADEAAAAGLKVVTSAPFKRDASDPSLSAGVIQSVFRGVKDSAGQAQNTTSGATPSEWIVYRITDVTAPAVDMASEDAKKLKETLQRGLTDEQVAQYVTRLEAQIGTKINAEAVAIATGAANSNTN</sequence>
<keyword evidence="5 15" id="KW-0812">Transmembrane</keyword>
<comment type="subcellular location">
    <subcellularLocation>
        <location evidence="1">Cell inner membrane</location>
        <topology evidence="1">Single-pass type II membrane protein</topology>
        <orientation evidence="1">Periplasmic side</orientation>
    </subcellularLocation>
</comment>
<keyword evidence="3" id="KW-1003">Cell membrane</keyword>
<feature type="transmembrane region" description="Helical" evidence="15">
    <location>
        <begin position="12"/>
        <end position="35"/>
    </location>
</feature>
<evidence type="ECO:0000256" key="11">
    <source>
        <dbReference type="ARBA" id="ARBA00038408"/>
    </source>
</evidence>
<keyword evidence="14 17" id="KW-0413">Isomerase</keyword>
<proteinExistence type="inferred from homology"/>
<dbReference type="SUPFAM" id="SSF54534">
    <property type="entry name" value="FKBP-like"/>
    <property type="match status" value="1"/>
</dbReference>
<dbReference type="InterPro" id="IPR052029">
    <property type="entry name" value="PpiD_chaperone"/>
</dbReference>
<evidence type="ECO:0000256" key="13">
    <source>
        <dbReference type="ARBA" id="ARBA00042775"/>
    </source>
</evidence>
<evidence type="ECO:0000256" key="3">
    <source>
        <dbReference type="ARBA" id="ARBA00022475"/>
    </source>
</evidence>
<dbReference type="AlphaFoldDB" id="A0A164AAW8"/>
<evidence type="ECO:0000256" key="6">
    <source>
        <dbReference type="ARBA" id="ARBA00022989"/>
    </source>
</evidence>
<keyword evidence="7 15" id="KW-0472">Membrane</keyword>
<accession>A0A164AAW8</accession>
<evidence type="ECO:0000256" key="1">
    <source>
        <dbReference type="ARBA" id="ARBA00004382"/>
    </source>
</evidence>
<evidence type="ECO:0000256" key="5">
    <source>
        <dbReference type="ARBA" id="ARBA00022692"/>
    </source>
</evidence>
<dbReference type="OrthoDB" id="9768393at2"/>
<evidence type="ECO:0000256" key="9">
    <source>
        <dbReference type="ARBA" id="ARBA00030642"/>
    </source>
</evidence>
<dbReference type="PANTHER" id="PTHR47529">
    <property type="entry name" value="PEPTIDYL-PROLYL CIS-TRANS ISOMERASE D"/>
    <property type="match status" value="1"/>
</dbReference>
<evidence type="ECO:0000256" key="7">
    <source>
        <dbReference type="ARBA" id="ARBA00023136"/>
    </source>
</evidence>
<gene>
    <name evidence="17" type="ORF">A4A58_21895</name>
</gene>
<protein>
    <recommendedName>
        <fullName evidence="2">Parvulin-like PPIase</fullName>
    </recommendedName>
    <alternativeName>
        <fullName evidence="9">Peptidyl-prolyl cis-trans isomerase plp</fullName>
    </alternativeName>
    <alternativeName>
        <fullName evidence="12">Periplasmic chaperone PpiD</fullName>
    </alternativeName>
    <alternativeName>
        <fullName evidence="13">Periplasmic folding chaperone</fullName>
    </alternativeName>
    <alternativeName>
        <fullName evidence="10">Rotamase plp</fullName>
    </alternativeName>
</protein>
<dbReference type="EMBL" id="LVYV01000003">
    <property type="protein sequence ID" value="KZD24526.1"/>
    <property type="molecule type" value="Genomic_DNA"/>
</dbReference>
<dbReference type="STRING" id="943830.A4A58_21895"/>
<evidence type="ECO:0000256" key="12">
    <source>
        <dbReference type="ARBA" id="ARBA00040743"/>
    </source>
</evidence>
<dbReference type="Gene3D" id="3.10.50.40">
    <property type="match status" value="1"/>
</dbReference>
<organism evidence="17 18">
    <name type="scientific">Tardiphaga robiniae</name>
    <dbReference type="NCBI Taxonomy" id="943830"/>
    <lineage>
        <taxon>Bacteria</taxon>
        <taxon>Pseudomonadati</taxon>
        <taxon>Pseudomonadota</taxon>
        <taxon>Alphaproteobacteria</taxon>
        <taxon>Hyphomicrobiales</taxon>
        <taxon>Nitrobacteraceae</taxon>
        <taxon>Tardiphaga</taxon>
    </lineage>
</organism>
<keyword evidence="4" id="KW-0997">Cell inner membrane</keyword>
<evidence type="ECO:0000313" key="18">
    <source>
        <dbReference type="Proteomes" id="UP000076574"/>
    </source>
</evidence>
<dbReference type="PROSITE" id="PS50198">
    <property type="entry name" value="PPIC_PPIASE_2"/>
    <property type="match status" value="1"/>
</dbReference>
<comment type="caution">
    <text evidence="17">The sequence shown here is derived from an EMBL/GenBank/DDBJ whole genome shotgun (WGS) entry which is preliminary data.</text>
</comment>
<evidence type="ECO:0000256" key="15">
    <source>
        <dbReference type="SAM" id="Phobius"/>
    </source>
</evidence>
<keyword evidence="18" id="KW-1185">Reference proteome</keyword>
<comment type="similarity">
    <text evidence="11">Belongs to the PpiD chaperone family.</text>
</comment>
<keyword evidence="8" id="KW-0143">Chaperone</keyword>
<keyword evidence="14" id="KW-0697">Rotamase</keyword>
<evidence type="ECO:0000256" key="10">
    <source>
        <dbReference type="ARBA" id="ARBA00031484"/>
    </source>
</evidence>
<dbReference type="PANTHER" id="PTHR47529:SF1">
    <property type="entry name" value="PERIPLASMIC CHAPERONE PPID"/>
    <property type="match status" value="1"/>
</dbReference>
<dbReference type="SUPFAM" id="SSF109998">
    <property type="entry name" value="Triger factor/SurA peptide-binding domain-like"/>
    <property type="match status" value="1"/>
</dbReference>
<evidence type="ECO:0000256" key="4">
    <source>
        <dbReference type="ARBA" id="ARBA00022519"/>
    </source>
</evidence>
<evidence type="ECO:0000259" key="16">
    <source>
        <dbReference type="PROSITE" id="PS50198"/>
    </source>
</evidence>
<dbReference type="GO" id="GO:0005886">
    <property type="term" value="C:plasma membrane"/>
    <property type="evidence" value="ECO:0007669"/>
    <property type="project" value="UniProtKB-SubCell"/>
</dbReference>
<reference evidence="17 18" key="1">
    <citation type="submission" date="2016-03" db="EMBL/GenBank/DDBJ databases">
        <title>Microsymbionts genomes from the relict species Vavilovia formosa (Stev.) Fed.</title>
        <authorList>
            <person name="Kopat V."/>
            <person name="Chirak E."/>
            <person name="Kimeklis A."/>
            <person name="Andronov E."/>
        </authorList>
    </citation>
    <scope>NUCLEOTIDE SEQUENCE [LARGE SCALE GENOMIC DNA]</scope>
    <source>
        <strain evidence="17 18">Vaf07</strain>
    </source>
</reference>